<keyword evidence="2" id="KW-1185">Reference proteome</keyword>
<proteinExistence type="predicted"/>
<sequence length="438" mass="47694">MCRPIESRDSLSAMGPAAVALFAGYQPPSGNDNDKALTSQNIKANGKSSFSTMAWGSTVPRTDLLSMGLPNDQFAVVPPPLDVKSMKTQADFDAQELEELLEFSVPGDVNSERKDKPDVGNLDDGFDGTEMSILYSFLVDVPEDKHQEAVELDGGILNLNVLAESPIERLMDALVADPVDSESVMSLRYDEAHMASTKSVTNCGEMKNRRLCKSERCYKRSRSNGLCISHGGGRRCAVEGCEKSSQGGNLCIRHGGGKRCSHEGCGKAAQSNFLCKAHGGGPRCQFAGCSRSSQGGGYCRSHGGGSTDVIKARSEAIFARFTVGPVYVRCLTACVTTAVEVCAPLTVGENAAPCMGALNRADVKAYVLHTYANRRRIRILRCYDAHSCRAYKLPELLHLALLSFLRCFICSRRFRERRGCNNFPRELPSYLMLLEMSL</sequence>
<dbReference type="Proteomes" id="UP001163321">
    <property type="component" value="Chromosome 3"/>
</dbReference>
<reference evidence="1 2" key="1">
    <citation type="journal article" date="2022" name="bioRxiv">
        <title>The genome of the oomycete Peronosclerospora sorghi, a cosmopolitan pathogen of maize and sorghum, is inflated with dispersed pseudogenes.</title>
        <authorList>
            <person name="Fletcher K."/>
            <person name="Martin F."/>
            <person name="Isakeit T."/>
            <person name="Cavanaugh K."/>
            <person name="Magill C."/>
            <person name="Michelmore R."/>
        </authorList>
    </citation>
    <scope>NUCLEOTIDE SEQUENCE [LARGE SCALE GENOMIC DNA]</scope>
    <source>
        <strain evidence="1">P6</strain>
    </source>
</reference>
<gene>
    <name evidence="1" type="ORF">PsorP6_008412</name>
</gene>
<evidence type="ECO:0000313" key="1">
    <source>
        <dbReference type="EMBL" id="KAI9915027.1"/>
    </source>
</evidence>
<accession>A0ACC0W9A6</accession>
<evidence type="ECO:0000313" key="2">
    <source>
        <dbReference type="Proteomes" id="UP001163321"/>
    </source>
</evidence>
<dbReference type="EMBL" id="CM047582">
    <property type="protein sequence ID" value="KAI9915027.1"/>
    <property type="molecule type" value="Genomic_DNA"/>
</dbReference>
<organism evidence="1 2">
    <name type="scientific">Peronosclerospora sorghi</name>
    <dbReference type="NCBI Taxonomy" id="230839"/>
    <lineage>
        <taxon>Eukaryota</taxon>
        <taxon>Sar</taxon>
        <taxon>Stramenopiles</taxon>
        <taxon>Oomycota</taxon>
        <taxon>Peronosporomycetes</taxon>
        <taxon>Peronosporales</taxon>
        <taxon>Peronosporaceae</taxon>
        <taxon>Peronosclerospora</taxon>
    </lineage>
</organism>
<comment type="caution">
    <text evidence="1">The sequence shown here is derived from an EMBL/GenBank/DDBJ whole genome shotgun (WGS) entry which is preliminary data.</text>
</comment>
<protein>
    <submittedName>
        <fullName evidence="1">Uncharacterized protein</fullName>
    </submittedName>
</protein>
<name>A0ACC0W9A6_9STRA</name>